<evidence type="ECO:0000256" key="1">
    <source>
        <dbReference type="ARBA" id="ARBA00022723"/>
    </source>
</evidence>
<evidence type="ECO:0000256" key="2">
    <source>
        <dbReference type="ARBA" id="ARBA00022833"/>
    </source>
</evidence>
<evidence type="ECO:0000259" key="5">
    <source>
        <dbReference type="Pfam" id="PF20511"/>
    </source>
</evidence>
<dbReference type="AlphaFoldDB" id="A0A246BMA8"/>
<dbReference type="GO" id="GO:0004476">
    <property type="term" value="F:mannose-6-phosphate isomerase activity"/>
    <property type="evidence" value="ECO:0007669"/>
    <property type="project" value="InterPro"/>
</dbReference>
<dbReference type="InterPro" id="IPR046457">
    <property type="entry name" value="PMI_typeI_cat"/>
</dbReference>
<dbReference type="InterPro" id="IPR051804">
    <property type="entry name" value="Carb_Metab_Reg_Kinase/Isom"/>
</dbReference>
<feature type="binding site" evidence="3">
    <location>
        <position position="101"/>
    </location>
    <ligand>
        <name>Zn(2+)</name>
        <dbReference type="ChEBI" id="CHEBI:29105"/>
    </ligand>
</feature>
<comment type="caution">
    <text evidence="6">The sequence shown here is derived from an EMBL/GenBank/DDBJ whole genome shotgun (WGS) entry which is preliminary data.</text>
</comment>
<dbReference type="InterPro" id="IPR014710">
    <property type="entry name" value="RmlC-like_jellyroll"/>
</dbReference>
<evidence type="ECO:0000313" key="6">
    <source>
        <dbReference type="EMBL" id="OWL96803.1"/>
    </source>
</evidence>
<dbReference type="CDD" id="cd07010">
    <property type="entry name" value="cupin_PMI_type_I_N_bac"/>
    <property type="match status" value="1"/>
</dbReference>
<dbReference type="RefSeq" id="WP_088248004.1">
    <property type="nucleotide sequence ID" value="NZ_NHMK01000010.1"/>
</dbReference>
<dbReference type="InterPro" id="IPR011051">
    <property type="entry name" value="RmlC_Cupin_sf"/>
</dbReference>
<dbReference type="GO" id="GO:0008270">
    <property type="term" value="F:zinc ion binding"/>
    <property type="evidence" value="ECO:0007669"/>
    <property type="project" value="InterPro"/>
</dbReference>
<dbReference type="GO" id="GO:0005975">
    <property type="term" value="P:carbohydrate metabolic process"/>
    <property type="evidence" value="ECO:0007669"/>
    <property type="project" value="InterPro"/>
</dbReference>
<dbReference type="Proteomes" id="UP000197208">
    <property type="component" value="Unassembled WGS sequence"/>
</dbReference>
<dbReference type="PIRSF" id="PIRSF036894">
    <property type="entry name" value="PMI_Firm_short"/>
    <property type="match status" value="1"/>
</dbReference>
<dbReference type="SUPFAM" id="SSF51182">
    <property type="entry name" value="RmlC-like cupins"/>
    <property type="match status" value="1"/>
</dbReference>
<name>A0A246BMA8_9DEIO</name>
<keyword evidence="1 3" id="KW-0479">Metal-binding</keyword>
<reference evidence="6 7" key="1">
    <citation type="submission" date="2017-05" db="EMBL/GenBank/DDBJ databases">
        <title>De novo genome assembly of Deniococcus indicus strain DR1.</title>
        <authorList>
            <person name="Chauhan D."/>
            <person name="Yennamalli R.M."/>
            <person name="Priyadarshini R."/>
        </authorList>
    </citation>
    <scope>NUCLEOTIDE SEQUENCE [LARGE SCALE GENOMIC DNA]</scope>
    <source>
        <strain evidence="6 7">DR1</strain>
    </source>
</reference>
<proteinExistence type="predicted"/>
<accession>A0A246BMA8</accession>
<dbReference type="PANTHER" id="PTHR42742">
    <property type="entry name" value="TRANSCRIPTIONAL REPRESSOR MPRA"/>
    <property type="match status" value="1"/>
</dbReference>
<dbReference type="Pfam" id="PF20511">
    <property type="entry name" value="PMI_typeI_cat"/>
    <property type="match status" value="1"/>
</dbReference>
<keyword evidence="7" id="KW-1185">Reference proteome</keyword>
<feature type="binding site" evidence="3">
    <location>
        <position position="120"/>
    </location>
    <ligand>
        <name>Zn(2+)</name>
        <dbReference type="ChEBI" id="CHEBI:29105"/>
    </ligand>
</feature>
<sequence>MTHPTNADLPAFLPLTPRYQARVWGGDRLAPPAPDGTPIGEAWMADGQSVVSGGPLAGQTVTAVMQAHPAALLGAGGDPQSGFPLLIKLLDCRDWLSVQVHPNDAQAREMVGPGERGKTEAWHFLHVEPGGELLAGVQPGTTPQALADAIRGGGILDLSQRHRPQEGDTLFIPAGTLHALGPGLLLYEVQQASDTTYRVFDWDRPASAGRALHLEESVAVTDPARQGELRTAAQTGGLGELVRCEQFTLTGVSGGIEQNTAGRFALVTALSDTLTLLAGNQSLPLHTHQTVLIPAATGPYRIDGHGRALVAQVGVGPAESSGNDSPQD</sequence>
<dbReference type="PANTHER" id="PTHR42742:SF3">
    <property type="entry name" value="FRUCTOKINASE"/>
    <property type="match status" value="1"/>
</dbReference>
<gene>
    <name evidence="6" type="ORF">CBQ26_07365</name>
</gene>
<evidence type="ECO:0000313" key="7">
    <source>
        <dbReference type="Proteomes" id="UP000197208"/>
    </source>
</evidence>
<feature type="domain" description="Phosphomannose isomerase type I catalytic" evidence="5">
    <location>
        <begin position="13"/>
        <end position="110"/>
    </location>
</feature>
<keyword evidence="2 3" id="KW-0862">Zinc</keyword>
<evidence type="ECO:0000256" key="3">
    <source>
        <dbReference type="PIRSR" id="PIRSR036894-1"/>
    </source>
</evidence>
<comment type="cofactor">
    <cofactor evidence="3">
        <name>Zn(2+)</name>
        <dbReference type="ChEBI" id="CHEBI:29105"/>
    </cofactor>
    <text evidence="3">Binds 1 zinc ion per subunit.</text>
</comment>
<dbReference type="Gene3D" id="2.60.120.10">
    <property type="entry name" value="Jelly Rolls"/>
    <property type="match status" value="2"/>
</dbReference>
<organism evidence="6 7">
    <name type="scientific">Deinococcus indicus</name>
    <dbReference type="NCBI Taxonomy" id="223556"/>
    <lineage>
        <taxon>Bacteria</taxon>
        <taxon>Thermotogati</taxon>
        <taxon>Deinococcota</taxon>
        <taxon>Deinococci</taxon>
        <taxon>Deinococcales</taxon>
        <taxon>Deinococcaceae</taxon>
        <taxon>Deinococcus</taxon>
    </lineage>
</organism>
<dbReference type="EMBL" id="NHMK01000010">
    <property type="protein sequence ID" value="OWL96803.1"/>
    <property type="molecule type" value="Genomic_DNA"/>
</dbReference>
<feature type="active site" evidence="4">
    <location>
        <position position="198"/>
    </location>
</feature>
<evidence type="ECO:0000256" key="4">
    <source>
        <dbReference type="PIRSR" id="PIRSR036894-2"/>
    </source>
</evidence>
<feature type="binding site" evidence="3">
    <location>
        <position position="178"/>
    </location>
    <ligand>
        <name>Zn(2+)</name>
        <dbReference type="ChEBI" id="CHEBI:29105"/>
    </ligand>
</feature>
<dbReference type="InterPro" id="IPR014628">
    <property type="entry name" value="Man6P_isomerase_Firm_short"/>
</dbReference>
<protein>
    <recommendedName>
        <fullName evidence="5">Phosphomannose isomerase type I catalytic domain-containing protein</fullName>
    </recommendedName>
</protein>
<dbReference type="OrthoDB" id="9808275at2"/>